<keyword evidence="6 17" id="KW-0686">Riboflavin biosynthesis</keyword>
<protein>
    <recommendedName>
        <fullName evidence="17">Riboflavin biosynthesis protein RibBA</fullName>
    </recommendedName>
    <domain>
        <recommendedName>
            <fullName evidence="17">3,4-dihydroxy-2-butanone 4-phosphate synthase</fullName>
            <shortName evidence="17">DHBP synthase</shortName>
            <ecNumber evidence="17">4.1.99.12</ecNumber>
        </recommendedName>
    </domain>
    <domain>
        <recommendedName>
            <fullName evidence="17">GTP cyclohydrolase-2</fullName>
            <ecNumber evidence="17">3.5.4.25</ecNumber>
        </recommendedName>
        <alternativeName>
            <fullName evidence="17">GTP cyclohydrolase II</fullName>
        </alternativeName>
    </domain>
</protein>
<keyword evidence="7 17" id="KW-0479">Metal-binding</keyword>
<comment type="caution">
    <text evidence="19">The sequence shown here is derived from an EMBL/GenBank/DDBJ whole genome shotgun (WGS) entry which is preliminary data.</text>
</comment>
<comment type="pathway">
    <text evidence="4 17">Cofactor biosynthesis; riboflavin biosynthesis; 2-hydroxy-3-oxobutyl phosphate from D-ribulose 5-phosphate: step 1/1.</text>
</comment>
<dbReference type="InterPro" id="IPR017945">
    <property type="entry name" value="DHBP_synth_RibB-like_a/b_dom"/>
</dbReference>
<dbReference type="HAMAP" id="MF_00179">
    <property type="entry name" value="RibA"/>
    <property type="match status" value="1"/>
</dbReference>
<feature type="binding site" evidence="17">
    <location>
        <begin position="254"/>
        <end position="258"/>
    </location>
    <ligand>
        <name>GTP</name>
        <dbReference type="ChEBI" id="CHEBI:37565"/>
    </ligand>
</feature>
<keyword evidence="12 17" id="KW-0342">GTP-binding</keyword>
<feature type="region of interest" description="DHBP synthase" evidence="17">
    <location>
        <begin position="1"/>
        <end position="203"/>
    </location>
</feature>
<evidence type="ECO:0000256" key="8">
    <source>
        <dbReference type="ARBA" id="ARBA00022741"/>
    </source>
</evidence>
<evidence type="ECO:0000256" key="7">
    <source>
        <dbReference type="ARBA" id="ARBA00022723"/>
    </source>
</evidence>
<keyword evidence="9 17" id="KW-0378">Hydrolase</keyword>
<feature type="active site" description="Nucleophile; for GTP cyclohydrolase activity" evidence="17">
    <location>
        <position position="333"/>
    </location>
</feature>
<feature type="binding site" evidence="17">
    <location>
        <position position="31"/>
    </location>
    <ligand>
        <name>Mg(2+)</name>
        <dbReference type="ChEBI" id="CHEBI:18420"/>
        <label>1</label>
    </ligand>
</feature>
<evidence type="ECO:0000256" key="11">
    <source>
        <dbReference type="ARBA" id="ARBA00022842"/>
    </source>
</evidence>
<evidence type="ECO:0000256" key="6">
    <source>
        <dbReference type="ARBA" id="ARBA00022619"/>
    </source>
</evidence>
<keyword evidence="8 17" id="KW-0547">Nucleotide-binding</keyword>
<feature type="binding site" evidence="17">
    <location>
        <begin position="30"/>
        <end position="31"/>
    </location>
    <ligand>
        <name>D-ribulose 5-phosphate</name>
        <dbReference type="ChEBI" id="CHEBI:58121"/>
    </ligand>
</feature>
<dbReference type="CDD" id="cd00641">
    <property type="entry name" value="GTP_cyclohydro2"/>
    <property type="match status" value="1"/>
</dbReference>
<reference evidence="19" key="1">
    <citation type="submission" date="2023-04" db="EMBL/GenBank/DDBJ databases">
        <title>Comparative genomic analysis of Cohnella hashimotonis sp. nov., isolated from the International Space Station.</title>
        <authorList>
            <person name="Venkateswaran K."/>
            <person name="Simpson A."/>
        </authorList>
    </citation>
    <scope>NUCLEOTIDE SEQUENCE</scope>
    <source>
        <strain evidence="19">F6_2S_P_1</strain>
    </source>
</reference>
<keyword evidence="15 17" id="KW-0511">Multifunctional enzyme</keyword>
<dbReference type="PANTHER" id="PTHR21327">
    <property type="entry name" value="GTP CYCLOHYDROLASE II-RELATED"/>
    <property type="match status" value="1"/>
</dbReference>
<feature type="binding site" evidence="17">
    <location>
        <begin position="297"/>
        <end position="299"/>
    </location>
    <ligand>
        <name>GTP</name>
        <dbReference type="ChEBI" id="CHEBI:37565"/>
    </ligand>
</feature>
<organism evidence="19 20">
    <name type="scientific">Cohnella hashimotonis</name>
    <dbReference type="NCBI Taxonomy" id="2826895"/>
    <lineage>
        <taxon>Bacteria</taxon>
        <taxon>Bacillati</taxon>
        <taxon>Bacillota</taxon>
        <taxon>Bacilli</taxon>
        <taxon>Bacillales</taxon>
        <taxon>Paenibacillaceae</taxon>
        <taxon>Cohnella</taxon>
    </lineage>
</organism>
<dbReference type="Gene3D" id="3.90.870.10">
    <property type="entry name" value="DHBP synthase"/>
    <property type="match status" value="1"/>
</dbReference>
<gene>
    <name evidence="17" type="primary">ribBA</name>
    <name evidence="19" type="ORF">KB449_10680</name>
</gene>
<dbReference type="GO" id="GO:0003935">
    <property type="term" value="F:GTP cyclohydrolase II activity"/>
    <property type="evidence" value="ECO:0007669"/>
    <property type="project" value="UniProtKB-EC"/>
</dbReference>
<dbReference type="EC" id="3.5.4.25" evidence="17"/>
<feature type="binding site" evidence="17">
    <location>
        <position position="270"/>
    </location>
    <ligand>
        <name>Zn(2+)</name>
        <dbReference type="ChEBI" id="CHEBI:29105"/>
        <note>catalytic</note>
    </ligand>
</feature>
<feature type="binding site" evidence="17">
    <location>
        <position position="259"/>
    </location>
    <ligand>
        <name>Zn(2+)</name>
        <dbReference type="ChEBI" id="CHEBI:29105"/>
        <note>catalytic</note>
    </ligand>
</feature>
<feature type="binding site" evidence="17">
    <location>
        <position position="359"/>
    </location>
    <ligand>
        <name>GTP</name>
        <dbReference type="ChEBI" id="CHEBI:37565"/>
    </ligand>
</feature>
<evidence type="ECO:0000256" key="5">
    <source>
        <dbReference type="ARBA" id="ARBA00005520"/>
    </source>
</evidence>
<keyword evidence="11 17" id="KW-0460">Magnesium</keyword>
<comment type="cofactor">
    <cofactor evidence="17">
        <name>Mg(2+)</name>
        <dbReference type="ChEBI" id="CHEBI:18420"/>
    </cofactor>
    <cofactor evidence="17">
        <name>Mn(2+)</name>
        <dbReference type="ChEBI" id="CHEBI:29035"/>
    </cofactor>
    <text evidence="17">Binds 2 divalent metal cations per subunit. Magnesium or manganese.</text>
</comment>
<feature type="site" description="Essential for DHBP synthase activity" evidence="17">
    <location>
        <position position="128"/>
    </location>
</feature>
<comment type="similarity">
    <text evidence="17">In the C-terminal section; belongs to the GTP cyclohydrolase II family.</text>
</comment>
<dbReference type="RefSeq" id="WP_282908358.1">
    <property type="nucleotide sequence ID" value="NZ_JAGRPV010000001.1"/>
</dbReference>
<evidence type="ECO:0000256" key="13">
    <source>
        <dbReference type="ARBA" id="ARBA00023211"/>
    </source>
</evidence>
<feature type="active site" description="Proton acceptor; for GTP cyclohydrolase activity" evidence="17">
    <location>
        <position position="331"/>
    </location>
</feature>
<dbReference type="Pfam" id="PF00925">
    <property type="entry name" value="GTP_cyclohydro2"/>
    <property type="match status" value="1"/>
</dbReference>
<evidence type="ECO:0000256" key="14">
    <source>
        <dbReference type="ARBA" id="ARBA00023239"/>
    </source>
</evidence>
<dbReference type="HAMAP" id="MF_01283">
    <property type="entry name" value="RibBA"/>
    <property type="match status" value="1"/>
</dbReference>
<comment type="cofactor">
    <cofactor evidence="17">
        <name>Zn(2+)</name>
        <dbReference type="ChEBI" id="CHEBI:29105"/>
    </cofactor>
    <text evidence="17">Binds 1 zinc ion per subunit.</text>
</comment>
<accession>A0ABT6TF39</accession>
<comment type="similarity">
    <text evidence="5 17">In the N-terminal section; belongs to the DHBP synthase family.</text>
</comment>
<dbReference type="InterPro" id="IPR000926">
    <property type="entry name" value="RibA"/>
</dbReference>
<evidence type="ECO:0000313" key="19">
    <source>
        <dbReference type="EMBL" id="MDI4645431.1"/>
    </source>
</evidence>
<keyword evidence="20" id="KW-1185">Reference proteome</keyword>
<comment type="pathway">
    <text evidence="3 17">Cofactor biosynthesis; riboflavin biosynthesis; 5-amino-6-(D-ribitylamino)uracil from GTP: step 1/4.</text>
</comment>
<feature type="binding site" evidence="17">
    <location>
        <begin position="142"/>
        <end position="146"/>
    </location>
    <ligand>
        <name>D-ribulose 5-phosphate</name>
        <dbReference type="ChEBI" id="CHEBI:58121"/>
    </ligand>
</feature>
<dbReference type="EC" id="4.1.99.12" evidence="17"/>
<feature type="binding site" evidence="17">
    <location>
        <position position="31"/>
    </location>
    <ligand>
        <name>Mg(2+)</name>
        <dbReference type="ChEBI" id="CHEBI:18420"/>
        <label>2</label>
    </ligand>
</feature>
<feature type="site" description="Essential for DHBP synthase activity" evidence="17">
    <location>
        <position position="166"/>
    </location>
</feature>
<feature type="binding site" evidence="17">
    <location>
        <position position="166"/>
    </location>
    <ligand>
        <name>D-ribulose 5-phosphate</name>
        <dbReference type="ChEBI" id="CHEBI:58121"/>
    </ligand>
</feature>
<dbReference type="NCBIfam" id="NF001591">
    <property type="entry name" value="PRK00393.1"/>
    <property type="match status" value="1"/>
</dbReference>
<dbReference type="Proteomes" id="UP001161691">
    <property type="component" value="Unassembled WGS sequence"/>
</dbReference>
<evidence type="ECO:0000313" key="20">
    <source>
        <dbReference type="Proteomes" id="UP001161691"/>
    </source>
</evidence>
<comment type="function">
    <text evidence="2 17">Catalyzes the conversion of D-ribulose 5-phosphate to formate and 3,4-dihydroxy-2-butanone 4-phosphate.</text>
</comment>
<feature type="binding site" evidence="17">
    <location>
        <position position="145"/>
    </location>
    <ligand>
        <name>Mg(2+)</name>
        <dbReference type="ChEBI" id="CHEBI:18420"/>
        <label>2</label>
    </ligand>
</feature>
<sequence>MENGTFDTIESALEDLKRGKMVLVVDDEDRENEGDLIALAEMATPEVINFMITKARGLVCAPITQERAEQLELPPMVSHNTDYHGTAFTVSVDHISTTTGISAYERAMTVKGLIDPDAKPGDFRKPGHIFPLIAKKGGVLRRSGHTEAAIDLAILCDSAPAAVICEVIKEDGTMARLPDLQLFAQEHDLKLISIQELIRYRNDKEKLVKREVAVRMPTDFGDFEMVAYSNEVDNKEHVALVKGVIDDSEPVLLRVHSECLTGDIFHSHRCDCGPQLEAAMRQIAQEGRGILLYMRQEGRGIGLLNKLRAYQLQEEGLDTVEANIKLGFAPDLRDYGIGAQILKDLGVRRIRLLTNNPRKVRGLEGYGLEIVERVPIQMNENEENKSYLRTKRSKLGHLLSFAEDQEQPLATLQTIEQNEQTGLAPKRG</sequence>
<keyword evidence="14 17" id="KW-0456">Lyase</keyword>
<evidence type="ECO:0000256" key="3">
    <source>
        <dbReference type="ARBA" id="ARBA00004853"/>
    </source>
</evidence>
<feature type="binding site" evidence="17">
    <location>
        <position position="354"/>
    </location>
    <ligand>
        <name>GTP</name>
        <dbReference type="ChEBI" id="CHEBI:37565"/>
    </ligand>
</feature>
<evidence type="ECO:0000259" key="18">
    <source>
        <dbReference type="Pfam" id="PF00925"/>
    </source>
</evidence>
<feature type="domain" description="GTP cyclohydrolase II" evidence="18">
    <location>
        <begin position="210"/>
        <end position="375"/>
    </location>
</feature>
<dbReference type="NCBIfam" id="NF006803">
    <property type="entry name" value="PRK09311.1"/>
    <property type="match status" value="1"/>
</dbReference>
<evidence type="ECO:0000256" key="10">
    <source>
        <dbReference type="ARBA" id="ARBA00022833"/>
    </source>
</evidence>
<dbReference type="PIRSF" id="PIRSF001259">
    <property type="entry name" value="RibA"/>
    <property type="match status" value="1"/>
</dbReference>
<dbReference type="SUPFAM" id="SSF55821">
    <property type="entry name" value="YrdC/RibB"/>
    <property type="match status" value="1"/>
</dbReference>
<dbReference type="NCBIfam" id="TIGR00505">
    <property type="entry name" value="ribA"/>
    <property type="match status" value="1"/>
</dbReference>
<evidence type="ECO:0000256" key="2">
    <source>
        <dbReference type="ARBA" id="ARBA00002284"/>
    </source>
</evidence>
<feature type="binding site" evidence="17">
    <location>
        <position position="35"/>
    </location>
    <ligand>
        <name>D-ribulose 5-phosphate</name>
        <dbReference type="ChEBI" id="CHEBI:58121"/>
    </ligand>
</feature>
<evidence type="ECO:0000256" key="17">
    <source>
        <dbReference type="HAMAP-Rule" id="MF_01283"/>
    </source>
</evidence>
<evidence type="ECO:0000256" key="12">
    <source>
        <dbReference type="ARBA" id="ARBA00023134"/>
    </source>
</evidence>
<proteinExistence type="inferred from homology"/>
<comment type="catalytic activity">
    <reaction evidence="1 17">
        <text>D-ribulose 5-phosphate = (2S)-2-hydroxy-3-oxobutyl phosphate + formate + H(+)</text>
        <dbReference type="Rhea" id="RHEA:18457"/>
        <dbReference type="ChEBI" id="CHEBI:15378"/>
        <dbReference type="ChEBI" id="CHEBI:15740"/>
        <dbReference type="ChEBI" id="CHEBI:58121"/>
        <dbReference type="ChEBI" id="CHEBI:58830"/>
        <dbReference type="EC" id="4.1.99.12"/>
    </reaction>
</comment>
<feature type="binding site" evidence="17">
    <location>
        <position position="275"/>
    </location>
    <ligand>
        <name>GTP</name>
        <dbReference type="ChEBI" id="CHEBI:37565"/>
    </ligand>
</feature>
<dbReference type="EMBL" id="JAGRPV010000001">
    <property type="protein sequence ID" value="MDI4645431.1"/>
    <property type="molecule type" value="Genomic_DNA"/>
</dbReference>
<keyword evidence="13 17" id="KW-0464">Manganese</keyword>
<keyword evidence="10 17" id="KW-0862">Zinc</keyword>
<dbReference type="Pfam" id="PF00926">
    <property type="entry name" value="DHBP_synthase"/>
    <property type="match status" value="1"/>
</dbReference>
<feature type="binding site" evidence="17">
    <location>
        <position position="272"/>
    </location>
    <ligand>
        <name>Zn(2+)</name>
        <dbReference type="ChEBI" id="CHEBI:29105"/>
        <note>catalytic</note>
    </ligand>
</feature>
<dbReference type="PANTHER" id="PTHR21327:SF18">
    <property type="entry name" value="3,4-DIHYDROXY-2-BUTANONE 4-PHOSPHATE SYNTHASE"/>
    <property type="match status" value="1"/>
</dbReference>
<dbReference type="NCBIfam" id="TIGR00506">
    <property type="entry name" value="ribB"/>
    <property type="match status" value="1"/>
</dbReference>
<evidence type="ECO:0000256" key="16">
    <source>
        <dbReference type="ARBA" id="ARBA00049295"/>
    </source>
</evidence>
<feature type="binding site" evidence="17">
    <location>
        <position position="319"/>
    </location>
    <ligand>
        <name>GTP</name>
        <dbReference type="ChEBI" id="CHEBI:37565"/>
    </ligand>
</feature>
<dbReference type="SUPFAM" id="SSF142695">
    <property type="entry name" value="RibA-like"/>
    <property type="match status" value="1"/>
</dbReference>
<dbReference type="HAMAP" id="MF_00180">
    <property type="entry name" value="RibB"/>
    <property type="match status" value="1"/>
</dbReference>
<dbReference type="GO" id="GO:0008686">
    <property type="term" value="F:3,4-dihydroxy-2-butanone-4-phosphate synthase activity"/>
    <property type="evidence" value="ECO:0007669"/>
    <property type="project" value="UniProtKB-EC"/>
</dbReference>
<evidence type="ECO:0000256" key="15">
    <source>
        <dbReference type="ARBA" id="ARBA00023268"/>
    </source>
</evidence>
<dbReference type="InterPro" id="IPR000422">
    <property type="entry name" value="DHBP_synthase_RibB"/>
</dbReference>
<feature type="region of interest" description="GTP cyclohydrolase II" evidence="17">
    <location>
        <begin position="204"/>
        <end position="428"/>
    </location>
</feature>
<comment type="function">
    <text evidence="17">Catalyzes the conversion of GTP to 2,5-diamino-6-ribosylamino-4(3H)-pyrimidinone 5'-phosphate (DARP), formate and pyrophosphate.</text>
</comment>
<dbReference type="Gene3D" id="3.40.50.10990">
    <property type="entry name" value="GTP cyclohydrolase II"/>
    <property type="match status" value="1"/>
</dbReference>
<comment type="catalytic activity">
    <reaction evidence="16 17">
        <text>GTP + 4 H2O = 2,5-diamino-6-hydroxy-4-(5-phosphoribosylamino)-pyrimidine + formate + 2 phosphate + 3 H(+)</text>
        <dbReference type="Rhea" id="RHEA:23704"/>
        <dbReference type="ChEBI" id="CHEBI:15377"/>
        <dbReference type="ChEBI" id="CHEBI:15378"/>
        <dbReference type="ChEBI" id="CHEBI:15740"/>
        <dbReference type="ChEBI" id="CHEBI:37565"/>
        <dbReference type="ChEBI" id="CHEBI:43474"/>
        <dbReference type="ChEBI" id="CHEBI:58614"/>
        <dbReference type="EC" id="3.5.4.25"/>
    </reaction>
</comment>
<dbReference type="InterPro" id="IPR016299">
    <property type="entry name" value="Riboflavin_synth_RibBA"/>
</dbReference>
<evidence type="ECO:0000256" key="1">
    <source>
        <dbReference type="ARBA" id="ARBA00000141"/>
    </source>
</evidence>
<dbReference type="InterPro" id="IPR032677">
    <property type="entry name" value="GTP_cyclohydro_II"/>
</dbReference>
<name>A0ABT6TF39_9BACL</name>
<dbReference type="InterPro" id="IPR036144">
    <property type="entry name" value="RibA-like_sf"/>
</dbReference>
<evidence type="ECO:0000256" key="4">
    <source>
        <dbReference type="ARBA" id="ARBA00004904"/>
    </source>
</evidence>
<evidence type="ECO:0000256" key="9">
    <source>
        <dbReference type="ARBA" id="ARBA00022801"/>
    </source>
</evidence>